<keyword evidence="11 17" id="KW-0863">Zinc-finger</keyword>
<proteinExistence type="inferred from homology"/>
<evidence type="ECO:0000256" key="3">
    <source>
        <dbReference type="ARBA" id="ARBA00007672"/>
    </source>
</evidence>
<dbReference type="GO" id="GO:0008270">
    <property type="term" value="F:zinc ion binding"/>
    <property type="evidence" value="ECO:0007669"/>
    <property type="project" value="UniProtKB-KW"/>
</dbReference>
<comment type="subcellular location">
    <subcellularLocation>
        <location evidence="2 17">Host cytoplasm</location>
    </subcellularLocation>
    <subcellularLocation>
        <location evidence="1 17">Host nucleus</location>
    </subcellularLocation>
</comment>
<keyword evidence="9" id="KW-1090">Inhibition of host innate immune response by virus</keyword>
<comment type="subunit">
    <text evidence="17">Monomer. Homodimer. Homooligomer. Self-interaction correlates with nuclear localization and efficient activation of transcription.</text>
</comment>
<keyword evidence="8 17" id="KW-0945">Host-virus interaction</keyword>
<evidence type="ECO:0000256" key="9">
    <source>
        <dbReference type="ARBA" id="ARBA00022632"/>
    </source>
</evidence>
<name>Q2MCS4_9GEMI</name>
<keyword evidence="10 17" id="KW-0479">Metal-binding</keyword>
<organism evidence="19 20">
    <name type="scientific">Vernonia yellow vein virus</name>
    <dbReference type="NCBI Taxonomy" id="367061"/>
    <lineage>
        <taxon>Viruses</taxon>
        <taxon>Monodnaviria</taxon>
        <taxon>Shotokuvirae</taxon>
        <taxon>Cressdnaviricota</taxon>
        <taxon>Repensiviricetes</taxon>
        <taxon>Geplafuvirales</taxon>
        <taxon>Geminiviridae</taxon>
        <taxon>Begomovirus</taxon>
        <taxon>Begomovirus vernoniavenae</taxon>
    </lineage>
</organism>
<comment type="similarity">
    <text evidence="3 17">Belongs to the geminiviridae transcriptional activator protein family.</text>
</comment>
<evidence type="ECO:0000256" key="13">
    <source>
        <dbReference type="ARBA" id="ARBA00023125"/>
    </source>
</evidence>
<dbReference type="GO" id="GO:0003677">
    <property type="term" value="F:DNA binding"/>
    <property type="evidence" value="ECO:0007669"/>
    <property type="project" value="UniProtKB-KW"/>
</dbReference>
<protein>
    <recommendedName>
        <fullName evidence="4 17">Transcriptional activator protein</fullName>
        <shortName evidence="17">TrAP</shortName>
    </recommendedName>
</protein>
<evidence type="ECO:0000256" key="10">
    <source>
        <dbReference type="ARBA" id="ARBA00022723"/>
    </source>
</evidence>
<evidence type="ECO:0000256" key="18">
    <source>
        <dbReference type="SAM" id="MobiDB-lite"/>
    </source>
</evidence>
<dbReference type="RefSeq" id="YP_459929.2">
    <property type="nucleotide sequence ID" value="NC_007730.2"/>
</dbReference>
<evidence type="ECO:0000313" key="19">
    <source>
        <dbReference type="EMBL" id="CAJ57821.2"/>
    </source>
</evidence>
<dbReference type="GO" id="GO:0052170">
    <property type="term" value="P:symbiont-mediated suppression of host innate immune response"/>
    <property type="evidence" value="ECO:0007669"/>
    <property type="project" value="UniProtKB-KW"/>
</dbReference>
<reference evidence="19 20" key="1">
    <citation type="journal article" date="2010" name="Virus Genes">
        <title>Molecular characterization of a distinct begomovirus species from Vernonia cinerea and its associated DNA-beta using the bacteriophage Phi 29 DNA polymerase.</title>
        <authorList>
            <person name="Packialakshmi R.M."/>
            <person name="Srivastava N."/>
            <person name="Girish K.R."/>
            <person name="Usha R."/>
        </authorList>
    </citation>
    <scope>NUCLEOTIDE SEQUENCE [LARGE SCALE GENOMIC DNA]</scope>
    <source>
        <tissue evidence="19">Infected leaves</tissue>
    </source>
</reference>
<evidence type="ECO:0000256" key="14">
    <source>
        <dbReference type="ARBA" id="ARBA00023159"/>
    </source>
</evidence>
<evidence type="ECO:0000256" key="2">
    <source>
        <dbReference type="ARBA" id="ARBA00004192"/>
    </source>
</evidence>
<dbReference type="Proteomes" id="UP000201851">
    <property type="component" value="Segment DNA A"/>
</dbReference>
<feature type="region of interest" description="Disordered" evidence="18">
    <location>
        <begin position="75"/>
        <end position="111"/>
    </location>
</feature>
<keyword evidence="6" id="KW-0597">Phosphoprotein</keyword>
<evidence type="ECO:0000256" key="16">
    <source>
        <dbReference type="ARBA" id="ARBA00023280"/>
    </source>
</evidence>
<evidence type="ECO:0000256" key="6">
    <source>
        <dbReference type="ARBA" id="ARBA00022553"/>
    </source>
</evidence>
<evidence type="ECO:0000256" key="15">
    <source>
        <dbReference type="ARBA" id="ARBA00023200"/>
    </source>
</evidence>
<evidence type="ECO:0000256" key="4">
    <source>
        <dbReference type="ARBA" id="ARBA00014388"/>
    </source>
</evidence>
<keyword evidence="16" id="KW-0899">Viral immunoevasion</keyword>
<dbReference type="Pfam" id="PF01440">
    <property type="entry name" value="Gemini_AL2"/>
    <property type="match status" value="1"/>
</dbReference>
<evidence type="ECO:0000256" key="1">
    <source>
        <dbReference type="ARBA" id="ARBA00004147"/>
    </source>
</evidence>
<evidence type="ECO:0000256" key="7">
    <source>
        <dbReference type="ARBA" id="ARBA00022562"/>
    </source>
</evidence>
<evidence type="ECO:0000256" key="11">
    <source>
        <dbReference type="ARBA" id="ARBA00022771"/>
    </source>
</evidence>
<evidence type="ECO:0000256" key="12">
    <source>
        <dbReference type="ARBA" id="ARBA00022833"/>
    </source>
</evidence>
<evidence type="ECO:0000256" key="17">
    <source>
        <dbReference type="RuleBase" id="RU363028"/>
    </source>
</evidence>
<evidence type="ECO:0000256" key="8">
    <source>
        <dbReference type="ARBA" id="ARBA00022581"/>
    </source>
</evidence>
<dbReference type="EMBL" id="AM182232">
    <property type="protein sequence ID" value="CAJ57821.2"/>
    <property type="molecule type" value="Genomic_DNA"/>
</dbReference>
<dbReference type="GO" id="GO:0042025">
    <property type="term" value="C:host cell nucleus"/>
    <property type="evidence" value="ECO:0007669"/>
    <property type="project" value="UniProtKB-SubCell"/>
</dbReference>
<dbReference type="KEGG" id="vg:3882171"/>
<dbReference type="GeneID" id="3882171"/>
<dbReference type="OrthoDB" id="11041at10239"/>
<dbReference type="PRINTS" id="PR00230">
    <property type="entry name" value="GEMCOATAL2"/>
</dbReference>
<accession>Q2MCS4</accession>
<dbReference type="InterPro" id="IPR000942">
    <property type="entry name" value="Gemini_AL2"/>
</dbReference>
<dbReference type="GO" id="GO:0019028">
    <property type="term" value="C:viral capsid"/>
    <property type="evidence" value="ECO:0007669"/>
    <property type="project" value="InterPro"/>
</dbReference>
<keyword evidence="5 17" id="KW-0941">Suppressor of RNA silencing</keyword>
<keyword evidence="20" id="KW-1185">Reference proteome</keyword>
<keyword evidence="15 17" id="KW-1035">Host cytoplasm</keyword>
<keyword evidence="12 17" id="KW-0862">Zinc</keyword>
<sequence>MQPSSPYTSRCSQVPIKALHRAAKARPIKRKRIDLPCGCSIYRHINCHNHGFTHRGTHHCSSSSEWRIYLGSSKSPIFQDPKAPTTTIQHEQGHHRSQDPIQPLPEESTGTTQMLSDFHHLESLTSSDIAFLKSI</sequence>
<comment type="function">
    <text evidence="17">Strong activator of the late viral genes promoters. Acts as a suppressor of RNA-mediated gene silencing, also known as post-transcriptional gene silencing (PTGS), a mechanism of plant viral defense that limits the accumulation of viral RNAs. Also suppresses the host basal defense by interacting with and inhibiting SNF1 kinase, a key regulator of cell metabolism implicated in innate antiviral defense. Determines pathogenicity.</text>
</comment>
<dbReference type="GO" id="GO:0005198">
    <property type="term" value="F:structural molecule activity"/>
    <property type="evidence" value="ECO:0007669"/>
    <property type="project" value="InterPro"/>
</dbReference>
<dbReference type="GO" id="GO:0030430">
    <property type="term" value="C:host cell cytoplasm"/>
    <property type="evidence" value="ECO:0007669"/>
    <property type="project" value="UniProtKB-SubCell"/>
</dbReference>
<keyword evidence="14 17" id="KW-0010">Activator</keyword>
<keyword evidence="7 17" id="KW-1048">Host nucleus</keyword>
<comment type="domain">
    <text evidence="17">The zinc finger and the transactivation region are involved in PTGS suppression.</text>
</comment>
<evidence type="ECO:0000313" key="20">
    <source>
        <dbReference type="Proteomes" id="UP000201851"/>
    </source>
</evidence>
<keyword evidence="13 17" id="KW-0238">DNA-binding</keyword>
<gene>
    <name evidence="19" type="primary">ac2</name>
</gene>
<evidence type="ECO:0000256" key="5">
    <source>
        <dbReference type="ARBA" id="ARBA00022463"/>
    </source>
</evidence>